<protein>
    <recommendedName>
        <fullName evidence="1">DNA helicase</fullName>
        <ecNumber evidence="1">3.6.4.12</ecNumber>
    </recommendedName>
</protein>
<evidence type="ECO:0000313" key="8">
    <source>
        <dbReference type="Proteomes" id="UP000033188"/>
    </source>
</evidence>
<dbReference type="OrthoDB" id="361400at2759"/>
<feature type="domain" description="MCM C-terminal AAA(+) ATPase" evidence="6">
    <location>
        <begin position="1"/>
        <end position="141"/>
    </location>
</feature>
<dbReference type="Proteomes" id="UP000033188">
    <property type="component" value="Chromosome 1"/>
</dbReference>
<keyword evidence="2 5" id="KW-0547">Nucleotide-binding</keyword>
<evidence type="ECO:0000256" key="2">
    <source>
        <dbReference type="ARBA" id="ARBA00022741"/>
    </source>
</evidence>
<dbReference type="GO" id="GO:0042555">
    <property type="term" value="C:MCM complex"/>
    <property type="evidence" value="ECO:0007669"/>
    <property type="project" value="TreeGrafter"/>
</dbReference>
<keyword evidence="3 5" id="KW-0067">ATP-binding</keyword>
<evidence type="ECO:0000256" key="4">
    <source>
        <dbReference type="ARBA" id="ARBA00023125"/>
    </source>
</evidence>
<dbReference type="Pfam" id="PF00493">
    <property type="entry name" value="MCM"/>
    <property type="match status" value="1"/>
</dbReference>
<sequence>MMDNALFFSGGSVTASGLTAAAVREKGCSEYTLEAGALVLASGGTCCIDELDKTTTAQQNSLLEAMESQSVSLAKGGIVCTLTAQCTVICAANPSGGRFNTSISVTKNIKLLAPLVSRFDLIFFIADKRSEEADDYIASHILKKDLKRQYSTREVRPEPVSLKDHVTYYRANEFLDENLLRSYIEYAKAYVNPVFTRPARKQLRKFYSELRQLSKMHNGLVITTRQLEGIIRLCQARARGDLCDRVTEEHVNDVCELFKQTGYYPGYLDTMSRPSEVVEPVKKARPKTSISIMAAFISRLPANRTVTITHQEMMEYARQTLKVCQSERDPRDLIERANLAGHILKKGNNWTVNI</sequence>
<dbReference type="InterPro" id="IPR027417">
    <property type="entry name" value="P-loop_NTPase"/>
</dbReference>
<keyword evidence="8" id="KW-1185">Reference proteome</keyword>
<dbReference type="EC" id="3.6.4.12" evidence="1"/>
<dbReference type="VEuPathDB" id="PiroplasmaDB:BBBOND_0107600"/>
<dbReference type="GeneID" id="24563003"/>
<dbReference type="PROSITE" id="PS50051">
    <property type="entry name" value="MCM_2"/>
    <property type="match status" value="1"/>
</dbReference>
<dbReference type="GO" id="GO:0003697">
    <property type="term" value="F:single-stranded DNA binding"/>
    <property type="evidence" value="ECO:0007669"/>
    <property type="project" value="TreeGrafter"/>
</dbReference>
<gene>
    <name evidence="7" type="ORF">BBBOND_0107600</name>
</gene>
<dbReference type="PRINTS" id="PR01657">
    <property type="entry name" value="MCMFAMILY"/>
</dbReference>
<dbReference type="GO" id="GO:0006260">
    <property type="term" value="P:DNA replication"/>
    <property type="evidence" value="ECO:0007669"/>
    <property type="project" value="InterPro"/>
</dbReference>
<dbReference type="AlphaFoldDB" id="A0A061D2Z1"/>
<keyword evidence="4 5" id="KW-0238">DNA-binding</keyword>
<dbReference type="OMA" id="NIDTESH"/>
<dbReference type="KEGG" id="bbig:BBBOND_0107600"/>
<dbReference type="SUPFAM" id="SSF52540">
    <property type="entry name" value="P-loop containing nucleoside triphosphate hydrolases"/>
    <property type="match status" value="1"/>
</dbReference>
<name>A0A061D2Z1_BABBI</name>
<dbReference type="InterPro" id="IPR031327">
    <property type="entry name" value="MCM"/>
</dbReference>
<dbReference type="GO" id="GO:0005634">
    <property type="term" value="C:nucleus"/>
    <property type="evidence" value="ECO:0007669"/>
    <property type="project" value="TreeGrafter"/>
</dbReference>
<dbReference type="InterPro" id="IPR001208">
    <property type="entry name" value="MCM_dom"/>
</dbReference>
<organism evidence="7 8">
    <name type="scientific">Babesia bigemina</name>
    <dbReference type="NCBI Taxonomy" id="5866"/>
    <lineage>
        <taxon>Eukaryota</taxon>
        <taxon>Sar</taxon>
        <taxon>Alveolata</taxon>
        <taxon>Apicomplexa</taxon>
        <taxon>Aconoidasida</taxon>
        <taxon>Piroplasmida</taxon>
        <taxon>Babesiidae</taxon>
        <taxon>Babesia</taxon>
    </lineage>
</organism>
<proteinExistence type="inferred from homology"/>
<comment type="similarity">
    <text evidence="5">Belongs to the MCM family.</text>
</comment>
<evidence type="ECO:0000256" key="3">
    <source>
        <dbReference type="ARBA" id="ARBA00022840"/>
    </source>
</evidence>
<evidence type="ECO:0000256" key="1">
    <source>
        <dbReference type="ARBA" id="ARBA00012551"/>
    </source>
</evidence>
<dbReference type="GO" id="GO:0017116">
    <property type="term" value="F:single-stranded DNA helicase activity"/>
    <property type="evidence" value="ECO:0007669"/>
    <property type="project" value="TreeGrafter"/>
</dbReference>
<dbReference type="Gene3D" id="3.40.50.300">
    <property type="entry name" value="P-loop containing nucleotide triphosphate hydrolases"/>
    <property type="match status" value="1"/>
</dbReference>
<evidence type="ECO:0000256" key="5">
    <source>
        <dbReference type="RuleBase" id="RU004070"/>
    </source>
</evidence>
<dbReference type="RefSeq" id="XP_012766648.1">
    <property type="nucleotide sequence ID" value="XM_012911194.1"/>
</dbReference>
<dbReference type="GO" id="GO:0005524">
    <property type="term" value="F:ATP binding"/>
    <property type="evidence" value="ECO:0007669"/>
    <property type="project" value="UniProtKB-KW"/>
</dbReference>
<dbReference type="InterPro" id="IPR041562">
    <property type="entry name" value="MCM_lid"/>
</dbReference>
<accession>A0A061D2Z1</accession>
<dbReference type="SMART" id="SM00350">
    <property type="entry name" value="MCM"/>
    <property type="match status" value="1"/>
</dbReference>
<dbReference type="EMBL" id="LK391707">
    <property type="protein sequence ID" value="CDR94462.1"/>
    <property type="molecule type" value="Genomic_DNA"/>
</dbReference>
<dbReference type="PANTHER" id="PTHR11630">
    <property type="entry name" value="DNA REPLICATION LICENSING FACTOR MCM FAMILY MEMBER"/>
    <property type="match status" value="1"/>
</dbReference>
<dbReference type="PROSITE" id="PS00847">
    <property type="entry name" value="MCM_1"/>
    <property type="match status" value="1"/>
</dbReference>
<evidence type="ECO:0000259" key="6">
    <source>
        <dbReference type="PROSITE" id="PS50051"/>
    </source>
</evidence>
<dbReference type="STRING" id="5866.A0A061D2Z1"/>
<dbReference type="PANTHER" id="PTHR11630:SF47">
    <property type="entry name" value="DNA HELICASE MCM8"/>
    <property type="match status" value="1"/>
</dbReference>
<evidence type="ECO:0000313" key="7">
    <source>
        <dbReference type="EMBL" id="CDR94462.1"/>
    </source>
</evidence>
<dbReference type="InterPro" id="IPR018525">
    <property type="entry name" value="MCM_CS"/>
</dbReference>
<reference evidence="8" key="1">
    <citation type="journal article" date="2014" name="Nucleic Acids Res.">
        <title>The evolutionary dynamics of variant antigen genes in Babesia reveal a history of genomic innovation underlying host-parasite interaction.</title>
        <authorList>
            <person name="Jackson A.P."/>
            <person name="Otto T.D."/>
            <person name="Darby A."/>
            <person name="Ramaprasad A."/>
            <person name="Xia D."/>
            <person name="Echaide I.E."/>
            <person name="Farber M."/>
            <person name="Gahlot S."/>
            <person name="Gamble J."/>
            <person name="Gupta D."/>
            <person name="Gupta Y."/>
            <person name="Jackson L."/>
            <person name="Malandrin L."/>
            <person name="Malas T.B."/>
            <person name="Moussa E."/>
            <person name="Nair M."/>
            <person name="Reid A.J."/>
            <person name="Sanders M."/>
            <person name="Sharma J."/>
            <person name="Tracey A."/>
            <person name="Quail M.A."/>
            <person name="Weir W."/>
            <person name="Wastling J.M."/>
            <person name="Hall N."/>
            <person name="Willadsen P."/>
            <person name="Lingelbach K."/>
            <person name="Shiels B."/>
            <person name="Tait A."/>
            <person name="Berriman M."/>
            <person name="Allred D.R."/>
            <person name="Pain A."/>
        </authorList>
    </citation>
    <scope>NUCLEOTIDE SEQUENCE [LARGE SCALE GENOMIC DNA]</scope>
    <source>
        <strain evidence="8">Bond</strain>
    </source>
</reference>
<dbReference type="Pfam" id="PF17855">
    <property type="entry name" value="MCM_lid"/>
    <property type="match status" value="1"/>
</dbReference>